<dbReference type="InterPro" id="IPR011009">
    <property type="entry name" value="Kinase-like_dom_sf"/>
</dbReference>
<dbReference type="AlphaFoldDB" id="A0A6C0JST6"/>
<reference evidence="1" key="1">
    <citation type="journal article" date="2020" name="Nature">
        <title>Giant virus diversity and host interactions through global metagenomics.</title>
        <authorList>
            <person name="Schulz F."/>
            <person name="Roux S."/>
            <person name="Paez-Espino D."/>
            <person name="Jungbluth S."/>
            <person name="Walsh D.A."/>
            <person name="Denef V.J."/>
            <person name="McMahon K.D."/>
            <person name="Konstantinidis K.T."/>
            <person name="Eloe-Fadrosh E.A."/>
            <person name="Kyrpides N.C."/>
            <person name="Woyke T."/>
        </authorList>
    </citation>
    <scope>NUCLEOTIDE SEQUENCE</scope>
    <source>
        <strain evidence="1">GVMAG-S-1041349-163</strain>
    </source>
</reference>
<sequence>MSSILLQLTLKDRMEYCATLKRCTYPMIDKKTFPAYIHKLECSPILGEYNKHVCDFFKSQLYFKVTPLITPNSIYSMTADALTKFRCPNFLFPFYSFVYDITDENILCNEYFFTKPCQMTLYELYEGYLTDSALSHIIKLKDDEIFTSIMSQILMAIHCLQHNYLMNHNNICAENILLSFCYRPDERLKTEKDNKDEFWEYIVYDEKYYVKNTGIIVHLANFEHAVSYHPRYSQHLLGERNFFLNSKSKLYPFQTAYKLDDCGCLCPNNLFYIFTDNDGKDIETTRNIFKLGSDHHMVNLCTYKGKDRNFVVDEFNLECEAFPPMEFSFDIQDFINMILGGEKSIMPGSHSKWNIPESWIPILTEYKNHKKGYWNRIWVSGNAHLLLAGLLIRQIGKENNLLSRYHVEGKNLEQFKSSRKILETYTVSKRLDVVDVKDVKEETGEQMKGVGKIMADAGGSNKVKNNPNYNGNLYMSLNC</sequence>
<dbReference type="SUPFAM" id="SSF56112">
    <property type="entry name" value="Protein kinase-like (PK-like)"/>
    <property type="match status" value="1"/>
</dbReference>
<protein>
    <recommendedName>
        <fullName evidence="2">Protein kinase domain-containing protein</fullName>
    </recommendedName>
</protein>
<proteinExistence type="predicted"/>
<accession>A0A6C0JST6</accession>
<name>A0A6C0JST6_9ZZZZ</name>
<dbReference type="EMBL" id="MN740690">
    <property type="protein sequence ID" value="QHU07876.1"/>
    <property type="molecule type" value="Genomic_DNA"/>
</dbReference>
<evidence type="ECO:0008006" key="2">
    <source>
        <dbReference type="Google" id="ProtNLM"/>
    </source>
</evidence>
<evidence type="ECO:0000313" key="1">
    <source>
        <dbReference type="EMBL" id="QHU07876.1"/>
    </source>
</evidence>
<organism evidence="1">
    <name type="scientific">viral metagenome</name>
    <dbReference type="NCBI Taxonomy" id="1070528"/>
    <lineage>
        <taxon>unclassified sequences</taxon>
        <taxon>metagenomes</taxon>
        <taxon>organismal metagenomes</taxon>
    </lineage>
</organism>